<keyword evidence="1" id="KW-0472">Membrane</keyword>
<evidence type="ECO:0000256" key="1">
    <source>
        <dbReference type="SAM" id="Phobius"/>
    </source>
</evidence>
<protein>
    <submittedName>
        <fullName evidence="2">Uncharacterized protein</fullName>
    </submittedName>
</protein>
<organism evidence="2 3">
    <name type="scientific">Alkalicoccus daliensis</name>
    <dbReference type="NCBI Taxonomy" id="745820"/>
    <lineage>
        <taxon>Bacteria</taxon>
        <taxon>Bacillati</taxon>
        <taxon>Bacillota</taxon>
        <taxon>Bacilli</taxon>
        <taxon>Bacillales</taxon>
        <taxon>Bacillaceae</taxon>
        <taxon>Alkalicoccus</taxon>
    </lineage>
</organism>
<dbReference type="OrthoDB" id="2845927at2"/>
<dbReference type="RefSeq" id="WP_090844492.1">
    <property type="nucleotide sequence ID" value="NZ_FNIL01000019.1"/>
</dbReference>
<proteinExistence type="predicted"/>
<name>A0A1H0KQ92_9BACI</name>
<keyword evidence="1" id="KW-1133">Transmembrane helix</keyword>
<evidence type="ECO:0000313" key="2">
    <source>
        <dbReference type="EMBL" id="SDO57966.1"/>
    </source>
</evidence>
<sequence>MDSKRKLGVGATLGLLLIIGGAVLYSFLTSPEIKLARAMESLTKENQVEVTSTYNMSLDMDIDSEELGLYGEEETYFHIMQDILKNMSGTSGLIWDSENKIIEVSSSFGIEGEVYGEDVSLLVPFALYFDEGENNMAVDLDPYAAFGSDLINTVSHQILPNIPELQEELQELTQGEEVGEFFSRELNERFLPVLEEGFSGKQYRDSLDLEESIFAEDADDRYLGSFIVEKMLDYMREHGEDELVTEEDNWIHVKTDEKILIDSLLYALEEVKEDEEAREAFEKSSEQPIEESMEDVEDAREEFEEVDLFVDAAFLISGNKIQESLMDITVSFEEEGQTLQMSGEVHSEYEYGTEVSYVFYGKDREDITEEQLNDIGYQIDWEMEEFMMEYDPYMYEYEDADMDFEFYEENLEEEPPAIQSSEEEIEADLAVFFDTLYAYSEYDSLFYLGNIIDSVEHQITISTHIESYRNQADPVMYDLMGIELNTAEVNFIREYYIDGMFEHSLAIDMLDFYTDYIEEGTHEQYMVDDFYEGVDAGLYYLFTAQQQLLDIAKETDVLEEEDLQELEEEIDAYFSGETF</sequence>
<dbReference type="EMBL" id="FNIL01000019">
    <property type="protein sequence ID" value="SDO57966.1"/>
    <property type="molecule type" value="Genomic_DNA"/>
</dbReference>
<keyword evidence="3" id="KW-1185">Reference proteome</keyword>
<reference evidence="3" key="1">
    <citation type="submission" date="2016-10" db="EMBL/GenBank/DDBJ databases">
        <authorList>
            <person name="Varghese N."/>
            <person name="Submissions S."/>
        </authorList>
    </citation>
    <scope>NUCLEOTIDE SEQUENCE [LARGE SCALE GENOMIC DNA]</scope>
    <source>
        <strain evidence="3">CGMCC 1.10369</strain>
    </source>
</reference>
<accession>A0A1H0KQ92</accession>
<evidence type="ECO:0000313" key="3">
    <source>
        <dbReference type="Proteomes" id="UP000198778"/>
    </source>
</evidence>
<dbReference type="AlphaFoldDB" id="A0A1H0KQ92"/>
<feature type="transmembrane region" description="Helical" evidence="1">
    <location>
        <begin position="7"/>
        <end position="28"/>
    </location>
</feature>
<dbReference type="Proteomes" id="UP000198778">
    <property type="component" value="Unassembled WGS sequence"/>
</dbReference>
<keyword evidence="1" id="KW-0812">Transmembrane</keyword>
<gene>
    <name evidence="2" type="ORF">SAMN04488053_11924</name>
</gene>